<dbReference type="PANTHER" id="PTHR35567">
    <property type="entry name" value="MALATE DEHYDROGENASE (AFU_ORTHOLOGUE AFUA_2G13800)"/>
    <property type="match status" value="1"/>
</dbReference>
<dbReference type="PANTHER" id="PTHR35567:SF1">
    <property type="entry name" value="CONSERVED FUNGAL PROTEIN (AFU_ORTHOLOGUE AFUA_1G14230)"/>
    <property type="match status" value="1"/>
</dbReference>
<protein>
    <submittedName>
        <fullName evidence="1">Uncharacterized protein</fullName>
    </submittedName>
</protein>
<dbReference type="AlphaFoldDB" id="A0AAD5UM22"/>
<keyword evidence="2" id="KW-1185">Reference proteome</keyword>
<reference evidence="1" key="1">
    <citation type="submission" date="2020-05" db="EMBL/GenBank/DDBJ databases">
        <title>Phylogenomic resolution of chytrid fungi.</title>
        <authorList>
            <person name="Stajich J.E."/>
            <person name="Amses K."/>
            <person name="Simmons R."/>
            <person name="Seto K."/>
            <person name="Myers J."/>
            <person name="Bonds A."/>
            <person name="Quandt C.A."/>
            <person name="Barry K."/>
            <person name="Liu P."/>
            <person name="Grigoriev I."/>
            <person name="Longcore J.E."/>
            <person name="James T.Y."/>
        </authorList>
    </citation>
    <scope>NUCLEOTIDE SEQUENCE</scope>
    <source>
        <strain evidence="1">PLAUS21</strain>
    </source>
</reference>
<evidence type="ECO:0000313" key="1">
    <source>
        <dbReference type="EMBL" id="KAJ3259113.1"/>
    </source>
</evidence>
<name>A0AAD5UM22_9FUNG</name>
<gene>
    <name evidence="1" type="ORF">HK103_003000</name>
</gene>
<comment type="caution">
    <text evidence="1">The sequence shown here is derived from an EMBL/GenBank/DDBJ whole genome shotgun (WGS) entry which is preliminary data.</text>
</comment>
<evidence type="ECO:0000313" key="2">
    <source>
        <dbReference type="Proteomes" id="UP001210925"/>
    </source>
</evidence>
<dbReference type="EMBL" id="JADGKB010000021">
    <property type="protein sequence ID" value="KAJ3259113.1"/>
    <property type="molecule type" value="Genomic_DNA"/>
</dbReference>
<sequence length="350" mass="39115">MNELLDQMKKRNNELVKSNVKYATLNRKLEMEIILLKQSELNLSLQLENLKCSNSQLLKYPAFESIQRIAKCAIEEHADLVDAFHRYNEIYTSHSLKGLSAIAEYEVDEPTPHKSYLPKLQKESPKKPKIELTKKQKKANITLTDGSIAHIIGRYSSAINTLQQQNVPSTLYPPANQTISGQFYAIGTINYLCQLTTAANYTQTSSQALLYTNTLKNADWGANDANITDLVLTSVKDNTTTTIKPIVSIDAPDKKGIQWTLYQSTYTNRTGSNSGVFNDVNYVLMFATRNGLVPDQSNCTINGTIFPVSYNAEYYVFKDTDVMNNLPTVVNSNSAIGFKLGLALFALLLI</sequence>
<accession>A0AAD5UM22</accession>
<proteinExistence type="predicted"/>
<dbReference type="Proteomes" id="UP001210925">
    <property type="component" value="Unassembled WGS sequence"/>
</dbReference>
<organism evidence="1 2">
    <name type="scientific">Boothiomyces macroporosus</name>
    <dbReference type="NCBI Taxonomy" id="261099"/>
    <lineage>
        <taxon>Eukaryota</taxon>
        <taxon>Fungi</taxon>
        <taxon>Fungi incertae sedis</taxon>
        <taxon>Chytridiomycota</taxon>
        <taxon>Chytridiomycota incertae sedis</taxon>
        <taxon>Chytridiomycetes</taxon>
        <taxon>Rhizophydiales</taxon>
        <taxon>Terramycetaceae</taxon>
        <taxon>Boothiomyces</taxon>
    </lineage>
</organism>